<protein>
    <submittedName>
        <fullName evidence="6">LysR family transcriptional regulator</fullName>
    </submittedName>
</protein>
<dbReference type="Gene3D" id="1.10.10.10">
    <property type="entry name" value="Winged helix-like DNA-binding domain superfamily/Winged helix DNA-binding domain"/>
    <property type="match status" value="1"/>
</dbReference>
<keyword evidence="4" id="KW-0804">Transcription</keyword>
<dbReference type="PRINTS" id="PR00039">
    <property type="entry name" value="HTHLYSR"/>
</dbReference>
<proteinExistence type="inferred from homology"/>
<dbReference type="InterPro" id="IPR000847">
    <property type="entry name" value="LysR_HTH_N"/>
</dbReference>
<dbReference type="Pfam" id="PF03466">
    <property type="entry name" value="LysR_substrate"/>
    <property type="match status" value="1"/>
</dbReference>
<reference evidence="7" key="1">
    <citation type="journal article" date="2019" name="Int. J. Syst. Evol. Microbiol.">
        <title>The Global Catalogue of Microorganisms (GCM) 10K type strain sequencing project: providing services to taxonomists for standard genome sequencing and annotation.</title>
        <authorList>
            <consortium name="The Broad Institute Genomics Platform"/>
            <consortium name="The Broad Institute Genome Sequencing Center for Infectious Disease"/>
            <person name="Wu L."/>
            <person name="Ma J."/>
        </authorList>
    </citation>
    <scope>NUCLEOTIDE SEQUENCE [LARGE SCALE GENOMIC DNA]</scope>
    <source>
        <strain evidence="7">CCUG 49560</strain>
    </source>
</reference>
<evidence type="ECO:0000256" key="4">
    <source>
        <dbReference type="ARBA" id="ARBA00023163"/>
    </source>
</evidence>
<dbReference type="CDD" id="cd05466">
    <property type="entry name" value="PBP2_LTTR_substrate"/>
    <property type="match status" value="1"/>
</dbReference>
<dbReference type="PANTHER" id="PTHR30126:SF39">
    <property type="entry name" value="HTH-TYPE TRANSCRIPTIONAL REGULATOR CYSL"/>
    <property type="match status" value="1"/>
</dbReference>
<organism evidence="6 7">
    <name type="scientific">Sphaerisporangium corydalis</name>
    <dbReference type="NCBI Taxonomy" id="1441875"/>
    <lineage>
        <taxon>Bacteria</taxon>
        <taxon>Bacillati</taxon>
        <taxon>Actinomycetota</taxon>
        <taxon>Actinomycetes</taxon>
        <taxon>Streptosporangiales</taxon>
        <taxon>Streptosporangiaceae</taxon>
        <taxon>Sphaerisporangium</taxon>
    </lineage>
</organism>
<dbReference type="InterPro" id="IPR036390">
    <property type="entry name" value="WH_DNA-bd_sf"/>
</dbReference>
<dbReference type="PROSITE" id="PS50931">
    <property type="entry name" value="HTH_LYSR"/>
    <property type="match status" value="1"/>
</dbReference>
<comment type="caution">
    <text evidence="6">The sequence shown here is derived from an EMBL/GenBank/DDBJ whole genome shotgun (WGS) entry which is preliminary data.</text>
</comment>
<dbReference type="InterPro" id="IPR005119">
    <property type="entry name" value="LysR_subst-bd"/>
</dbReference>
<evidence type="ECO:0000313" key="7">
    <source>
        <dbReference type="Proteomes" id="UP001595891"/>
    </source>
</evidence>
<gene>
    <name evidence="6" type="ORF">ACFO8L_03740</name>
</gene>
<dbReference type="SUPFAM" id="SSF53850">
    <property type="entry name" value="Periplasmic binding protein-like II"/>
    <property type="match status" value="1"/>
</dbReference>
<keyword evidence="2" id="KW-0805">Transcription regulation</keyword>
<dbReference type="Pfam" id="PF00126">
    <property type="entry name" value="HTH_1"/>
    <property type="match status" value="1"/>
</dbReference>
<evidence type="ECO:0000256" key="1">
    <source>
        <dbReference type="ARBA" id="ARBA00009437"/>
    </source>
</evidence>
<comment type="similarity">
    <text evidence="1">Belongs to the LysR transcriptional regulatory family.</text>
</comment>
<feature type="domain" description="HTH lysR-type" evidence="5">
    <location>
        <begin position="1"/>
        <end position="58"/>
    </location>
</feature>
<keyword evidence="3" id="KW-0238">DNA-binding</keyword>
<dbReference type="SUPFAM" id="SSF46785">
    <property type="entry name" value="Winged helix' DNA-binding domain"/>
    <property type="match status" value="1"/>
</dbReference>
<keyword evidence="7" id="KW-1185">Reference proteome</keyword>
<dbReference type="PANTHER" id="PTHR30126">
    <property type="entry name" value="HTH-TYPE TRANSCRIPTIONAL REGULATOR"/>
    <property type="match status" value="1"/>
</dbReference>
<dbReference type="Proteomes" id="UP001595891">
    <property type="component" value="Unassembled WGS sequence"/>
</dbReference>
<dbReference type="EMBL" id="JBHSFN010000002">
    <property type="protein sequence ID" value="MFC4585169.1"/>
    <property type="molecule type" value="Genomic_DNA"/>
</dbReference>
<evidence type="ECO:0000256" key="3">
    <source>
        <dbReference type="ARBA" id="ARBA00023125"/>
    </source>
</evidence>
<name>A0ABV9E885_9ACTN</name>
<evidence type="ECO:0000313" key="6">
    <source>
        <dbReference type="EMBL" id="MFC4585169.1"/>
    </source>
</evidence>
<accession>A0ABV9E885</accession>
<dbReference type="RefSeq" id="WP_262847462.1">
    <property type="nucleotide sequence ID" value="NZ_JANZYP010000064.1"/>
</dbReference>
<dbReference type="Gene3D" id="3.40.190.290">
    <property type="match status" value="1"/>
</dbReference>
<sequence length="298" mass="30602">MDLSHIRTFLAVYRAGSLTAAAPLLGLSQPTVTAQIQALEGEMGQRLFQRLARGVAPTPVADELARQVAAPIDALAAVTGRGLPGHRTPAPPVHLAGPPELTTMRALPALAGLVDQGLRLRVTTGQDAVLLAGLGTGRFDIVISAVRPRGKALTATPLMDEEFVLVAAPAWADRVDRARLGADPVAALRGVPLVACAEDLPVIRGYWRTVFGARPAGGAAVVVPDLRAVLSATLAGAGVTVLPHHVCAAELAAGDLVALLRPEVPPAATLFLVTRAGAAALPHLAAVHETLLAAAPSW</sequence>
<dbReference type="InterPro" id="IPR036388">
    <property type="entry name" value="WH-like_DNA-bd_sf"/>
</dbReference>
<evidence type="ECO:0000256" key="2">
    <source>
        <dbReference type="ARBA" id="ARBA00023015"/>
    </source>
</evidence>
<evidence type="ECO:0000259" key="5">
    <source>
        <dbReference type="PROSITE" id="PS50931"/>
    </source>
</evidence>